<organism evidence="4 5">
    <name type="scientific">Callosobruchus maculatus</name>
    <name type="common">Southern cowpea weevil</name>
    <name type="synonym">Pulse bruchid</name>
    <dbReference type="NCBI Taxonomy" id="64391"/>
    <lineage>
        <taxon>Eukaryota</taxon>
        <taxon>Metazoa</taxon>
        <taxon>Ecdysozoa</taxon>
        <taxon>Arthropoda</taxon>
        <taxon>Hexapoda</taxon>
        <taxon>Insecta</taxon>
        <taxon>Pterygota</taxon>
        <taxon>Neoptera</taxon>
        <taxon>Endopterygota</taxon>
        <taxon>Coleoptera</taxon>
        <taxon>Polyphaga</taxon>
        <taxon>Cucujiformia</taxon>
        <taxon>Chrysomeloidea</taxon>
        <taxon>Chrysomelidae</taxon>
        <taxon>Bruchinae</taxon>
        <taxon>Bruchini</taxon>
        <taxon>Callosobruchus</taxon>
    </lineage>
</organism>
<dbReference type="PANTHER" id="PTHR23308">
    <property type="entry name" value="NUCLEAR INHIBITOR OF PROTEIN PHOSPHATASE-1"/>
    <property type="match status" value="1"/>
</dbReference>
<dbReference type="CDD" id="cd19856">
    <property type="entry name" value="DSRM_Kanadaptin"/>
    <property type="match status" value="1"/>
</dbReference>
<dbReference type="InterPro" id="IPR008984">
    <property type="entry name" value="SMAD_FHA_dom_sf"/>
</dbReference>
<keyword evidence="5" id="KW-1185">Reference proteome</keyword>
<dbReference type="InterPro" id="IPR000253">
    <property type="entry name" value="FHA_dom"/>
</dbReference>
<dbReference type="Proteomes" id="UP000410492">
    <property type="component" value="Unassembled WGS sequence"/>
</dbReference>
<dbReference type="Pfam" id="PF00498">
    <property type="entry name" value="FHA"/>
    <property type="match status" value="1"/>
</dbReference>
<feature type="coiled-coil region" evidence="1">
    <location>
        <begin position="119"/>
        <end position="148"/>
    </location>
</feature>
<accession>A0A653CEH6</accession>
<feature type="domain" description="FHA" evidence="3">
    <location>
        <begin position="37"/>
        <end position="72"/>
    </location>
</feature>
<feature type="compositionally biased region" description="Basic and acidic residues" evidence="2">
    <location>
        <begin position="453"/>
        <end position="473"/>
    </location>
</feature>
<feature type="compositionally biased region" description="Polar residues" evidence="2">
    <location>
        <begin position="480"/>
        <end position="489"/>
    </location>
</feature>
<dbReference type="PROSITE" id="PS50006">
    <property type="entry name" value="FHA_DOMAIN"/>
    <property type="match status" value="1"/>
</dbReference>
<evidence type="ECO:0000259" key="3">
    <source>
        <dbReference type="PROSITE" id="PS50006"/>
    </source>
</evidence>
<dbReference type="GO" id="GO:0010468">
    <property type="term" value="P:regulation of gene expression"/>
    <property type="evidence" value="ECO:0007669"/>
    <property type="project" value="UniProtKB-ARBA"/>
</dbReference>
<dbReference type="SUPFAM" id="SSF49879">
    <property type="entry name" value="SMAD/FHA domain"/>
    <property type="match status" value="1"/>
</dbReference>
<evidence type="ECO:0000313" key="5">
    <source>
        <dbReference type="Proteomes" id="UP000410492"/>
    </source>
</evidence>
<proteinExistence type="predicted"/>
<evidence type="ECO:0000313" key="4">
    <source>
        <dbReference type="EMBL" id="VEN46153.1"/>
    </source>
</evidence>
<dbReference type="SMART" id="SM00358">
    <property type="entry name" value="DSRM"/>
    <property type="match status" value="1"/>
</dbReference>
<feature type="region of interest" description="Disordered" evidence="2">
    <location>
        <begin position="423"/>
        <end position="513"/>
    </location>
</feature>
<feature type="compositionally biased region" description="Acidic residues" evidence="2">
    <location>
        <begin position="650"/>
        <end position="660"/>
    </location>
</feature>
<feature type="region of interest" description="Disordered" evidence="2">
    <location>
        <begin position="618"/>
        <end position="720"/>
    </location>
</feature>
<feature type="compositionally biased region" description="Polar residues" evidence="2">
    <location>
        <begin position="329"/>
        <end position="344"/>
    </location>
</feature>
<feature type="region of interest" description="Disordered" evidence="2">
    <location>
        <begin position="323"/>
        <end position="348"/>
    </location>
</feature>
<dbReference type="EMBL" id="CAACVG010007577">
    <property type="protein sequence ID" value="VEN46153.1"/>
    <property type="molecule type" value="Genomic_DNA"/>
</dbReference>
<reference evidence="4 5" key="1">
    <citation type="submission" date="2019-01" db="EMBL/GenBank/DDBJ databases">
        <authorList>
            <person name="Sayadi A."/>
        </authorList>
    </citation>
    <scope>NUCLEOTIDE SEQUENCE [LARGE SCALE GENOMIC DNA]</scope>
</reference>
<protein>
    <recommendedName>
        <fullName evidence="3">FHA domain-containing protein</fullName>
    </recommendedName>
</protein>
<dbReference type="OrthoDB" id="433755at2759"/>
<gene>
    <name evidence="4" type="ORF">CALMAC_LOCUS8343</name>
</gene>
<feature type="compositionally biased region" description="Basic and acidic residues" evidence="2">
    <location>
        <begin position="621"/>
        <end position="636"/>
    </location>
</feature>
<evidence type="ECO:0000256" key="1">
    <source>
        <dbReference type="SAM" id="Coils"/>
    </source>
</evidence>
<dbReference type="Gene3D" id="2.60.200.20">
    <property type="match status" value="1"/>
</dbReference>
<sequence>MHPLSEPPRAATVIKINLSQLMLAVINESSQKLFWFHAVLQFRAEGTDSEPSGFYIYDLGSTHGTFLNKTKLKPKVYVRIQVGHMLKLGCSTRTYLLNGPDYDEEDESELTVTELKQKRVEQIQKYEDEKLRREQEEEEQRRKEEERGIDWGLGEDADEATDLSVNPYAQTANEELYIADPKKALRGFFEREGLELTYDCQEHGMGQFQCTVELPLDDEMGRPIVAEVIHKGKKKEAVIQCALEACRILDSHGVLRQATHESRKRKAKNWEENDYYDSDEDTFLDRTGTIEKKREKRMNAKAPQKAETYETLLEKEKSISSSISDMEKQLSSINASTSSGNTQPAEEDSLDTFMKELSESKPQKLEVNRLKRELLKLKADHAKVIRLVNIAKPAELPPLVAKYETEQKDVKSKTMPMIGKRKKLKVQLPSKPSEIYMANDFDDEEEDEDEEDRQEKELKSTVENPLSEKRNVDNAEEPTIVSSPEASSSVKHERVKEKPRALSPSSESDDEKIPARFSIKKLENMVKKGLPSFAEKHKDTLEKIVATFNSVITTNGKMHLDIKTLAVKKRKVTKLLTDLKNSKSNEKMDQEVSMQLNNVLNDLKSMCKQESIVAEGTKIIPDPENKDAKGSGEVKPFKLKARLLPQQHGEDEDSSDEECTNDEKKRRRNQRRIQQRQMKADKEKLKGYSEDAGKEDYNMWVPPTDQSGDGRTHLNEKFGY</sequence>
<feature type="compositionally biased region" description="Basic and acidic residues" evidence="2">
    <location>
        <begin position="708"/>
        <end position="720"/>
    </location>
</feature>
<feature type="compositionally biased region" description="Basic and acidic residues" evidence="2">
    <location>
        <begin position="678"/>
        <end position="697"/>
    </location>
</feature>
<keyword evidence="1" id="KW-0175">Coiled coil</keyword>
<evidence type="ECO:0000256" key="2">
    <source>
        <dbReference type="SAM" id="MobiDB-lite"/>
    </source>
</evidence>
<dbReference type="AlphaFoldDB" id="A0A653CEH6"/>
<dbReference type="InterPro" id="IPR050923">
    <property type="entry name" value="Cell_Proc_Reg/RNA_Proc"/>
</dbReference>
<dbReference type="InterPro" id="IPR014720">
    <property type="entry name" value="dsRBD_dom"/>
</dbReference>
<name>A0A653CEH6_CALMS</name>
<feature type="compositionally biased region" description="Basic and acidic residues" evidence="2">
    <location>
        <begin position="490"/>
        <end position="500"/>
    </location>
</feature>
<feature type="compositionally biased region" description="Basic residues" evidence="2">
    <location>
        <begin position="665"/>
        <end position="674"/>
    </location>
</feature>
<feature type="compositionally biased region" description="Acidic residues" evidence="2">
    <location>
        <begin position="440"/>
        <end position="452"/>
    </location>
</feature>